<evidence type="ECO:0000313" key="2">
    <source>
        <dbReference type="EMBL" id="MBS7231812.1"/>
    </source>
</evidence>
<organism evidence="2 3">
    <name type="scientific">Flavobacterium psychroterrae</name>
    <dbReference type="NCBI Taxonomy" id="2133767"/>
    <lineage>
        <taxon>Bacteria</taxon>
        <taxon>Pseudomonadati</taxon>
        <taxon>Bacteroidota</taxon>
        <taxon>Flavobacteriia</taxon>
        <taxon>Flavobacteriales</taxon>
        <taxon>Flavobacteriaceae</taxon>
        <taxon>Flavobacterium</taxon>
    </lineage>
</organism>
<feature type="transmembrane region" description="Helical" evidence="1">
    <location>
        <begin position="99"/>
        <end position="118"/>
    </location>
</feature>
<reference evidence="2 3" key="1">
    <citation type="journal article" date="2018" name="Int. J. Syst. Evol. Microbiol.">
        <title>Flavobacterium chryseum sp. nov. and Flavobacterium psychroterrae sp. nov., novel environmental bacteria isolated from Antarctica.</title>
        <authorList>
            <person name="Kralova S."/>
            <person name="Svec P."/>
            <person name="Busse H.J."/>
            <person name="Stankova E."/>
            <person name="Vaczi P."/>
            <person name="Sedlacek I."/>
        </authorList>
    </citation>
    <scope>NUCLEOTIDE SEQUENCE [LARGE SCALE GENOMIC DNA]</scope>
    <source>
        <strain evidence="2 3">CCM 8827</strain>
    </source>
</reference>
<protein>
    <submittedName>
        <fullName evidence="2">Uncharacterized protein</fullName>
    </submittedName>
</protein>
<evidence type="ECO:0000313" key="3">
    <source>
        <dbReference type="Proteomes" id="UP000722625"/>
    </source>
</evidence>
<sequence length="128" mass="14605">MIYTHDFENHGPVPKKGQLLNLALRNKVSLRDALEGKEEAESFDNRNYLKLHMSTCRKVDVISEILTLEEKSKLKVKINALKIYGLTPAGFFEIIKNNWFLVAIYSFILFVAGIVIEAKIQILLGIKN</sequence>
<keyword evidence="1" id="KW-0472">Membrane</keyword>
<keyword evidence="3" id="KW-1185">Reference proteome</keyword>
<comment type="caution">
    <text evidence="2">The sequence shown here is derived from an EMBL/GenBank/DDBJ whole genome shotgun (WGS) entry which is preliminary data.</text>
</comment>
<dbReference type="RefSeq" id="WP_213300047.1">
    <property type="nucleotide sequence ID" value="NZ_JAGYVZ010000010.1"/>
</dbReference>
<name>A0ABS5PBX4_9FLAO</name>
<dbReference type="Proteomes" id="UP000722625">
    <property type="component" value="Unassembled WGS sequence"/>
</dbReference>
<keyword evidence="1" id="KW-0812">Transmembrane</keyword>
<gene>
    <name evidence="2" type="ORF">KHA90_12325</name>
</gene>
<accession>A0ABS5PBX4</accession>
<evidence type="ECO:0000256" key="1">
    <source>
        <dbReference type="SAM" id="Phobius"/>
    </source>
</evidence>
<keyword evidence="1" id="KW-1133">Transmembrane helix</keyword>
<proteinExistence type="predicted"/>
<dbReference type="EMBL" id="JAGYVZ010000010">
    <property type="protein sequence ID" value="MBS7231812.1"/>
    <property type="molecule type" value="Genomic_DNA"/>
</dbReference>